<proteinExistence type="predicted"/>
<accession>A0A8J2YG51</accession>
<comment type="caution">
    <text evidence="1">The sequence shown here is derived from an EMBL/GenBank/DDBJ whole genome shotgun (WGS) entry which is preliminary data.</text>
</comment>
<dbReference type="EMBL" id="BMCP01000001">
    <property type="protein sequence ID" value="GGE33575.1"/>
    <property type="molecule type" value="Genomic_DNA"/>
</dbReference>
<protein>
    <submittedName>
        <fullName evidence="1">Uncharacterized protein</fullName>
    </submittedName>
</protein>
<dbReference type="Proteomes" id="UP000602745">
    <property type="component" value="Unassembled WGS sequence"/>
</dbReference>
<keyword evidence="2" id="KW-1185">Reference proteome</keyword>
<reference evidence="1" key="2">
    <citation type="submission" date="2020-09" db="EMBL/GenBank/DDBJ databases">
        <authorList>
            <person name="Sun Q."/>
            <person name="Sedlacek I."/>
        </authorList>
    </citation>
    <scope>NUCLEOTIDE SEQUENCE</scope>
    <source>
        <strain evidence="1">CCM 7684</strain>
    </source>
</reference>
<organism evidence="1 2">
    <name type="scientific">Agaricicola taiwanensis</name>
    <dbReference type="NCBI Taxonomy" id="591372"/>
    <lineage>
        <taxon>Bacteria</taxon>
        <taxon>Pseudomonadati</taxon>
        <taxon>Pseudomonadota</taxon>
        <taxon>Alphaproteobacteria</taxon>
        <taxon>Rhodobacterales</taxon>
        <taxon>Paracoccaceae</taxon>
        <taxon>Agaricicola</taxon>
    </lineage>
</organism>
<name>A0A8J2YG51_9RHOB</name>
<dbReference type="AlphaFoldDB" id="A0A8J2YG51"/>
<sequence>MAQVRQAIFEALGEIEDEHNLRHSRNVTVFVNPIDEFGEKVVLRDERGKVLSRVTKKGPYQSAADEYKI</sequence>
<evidence type="ECO:0000313" key="2">
    <source>
        <dbReference type="Proteomes" id="UP000602745"/>
    </source>
</evidence>
<evidence type="ECO:0000313" key="1">
    <source>
        <dbReference type="EMBL" id="GGE33575.1"/>
    </source>
</evidence>
<reference evidence="1" key="1">
    <citation type="journal article" date="2014" name="Int. J. Syst. Evol. Microbiol.">
        <title>Complete genome sequence of Corynebacterium casei LMG S-19264T (=DSM 44701T), isolated from a smear-ripened cheese.</title>
        <authorList>
            <consortium name="US DOE Joint Genome Institute (JGI-PGF)"/>
            <person name="Walter F."/>
            <person name="Albersmeier A."/>
            <person name="Kalinowski J."/>
            <person name="Ruckert C."/>
        </authorList>
    </citation>
    <scope>NUCLEOTIDE SEQUENCE</scope>
    <source>
        <strain evidence="1">CCM 7684</strain>
    </source>
</reference>
<gene>
    <name evidence="1" type="ORF">GCM10007276_08580</name>
</gene>